<dbReference type="FunFam" id="3.90.215.10:FF:000015">
    <property type="entry name" value="Intelectin 2"/>
    <property type="match status" value="1"/>
</dbReference>
<sequence length="317" mass="35033">MMHRIILIICVLVQHHPFFCSGEVVTPKPIIVNGTYLNPELGKYHARLRTISRSCLDIKENFGVTTDGVYYLTTANGVMYQAFCDMTTAGGGWTLVASVHENNINGKCTVGDHWSSEQGSDPKRPDGERAWVNSATFGTAEGATSEDYKNPGYYDITADDVSVWHVPNDAQLQNWPSTAILRYHTETKFLTENGGSLYHLFRKYPVRSGEGECTNDNGPSVPVVYDTGDKDSTTKLYGPTLRDHFEPGFVTFRVFNEKKAVMAMCSGIKPTGCHAEHYCIGGVGNLEQCGDFTSLNELPATNSSKELTEAAVLIFYR</sequence>
<feature type="chain" id="PRO_5035718433" description="Fibrinogen C-terminal domain-containing protein" evidence="5">
    <location>
        <begin position="23"/>
        <end position="317"/>
    </location>
</feature>
<feature type="signal peptide" evidence="5">
    <location>
        <begin position="1"/>
        <end position="22"/>
    </location>
</feature>
<feature type="domain" description="Fibrinogen C-terminal" evidence="6">
    <location>
        <begin position="46"/>
        <end position="96"/>
    </location>
</feature>
<name>A0A8T0BHE8_SILME</name>
<dbReference type="AlphaFoldDB" id="A0A8T0BHE8"/>
<evidence type="ECO:0000256" key="5">
    <source>
        <dbReference type="SAM" id="SignalP"/>
    </source>
</evidence>
<reference evidence="7" key="1">
    <citation type="submission" date="2020-08" db="EMBL/GenBank/DDBJ databases">
        <title>Chromosome-level assembly of Southern catfish (Silurus meridionalis) provides insights into visual adaptation to the nocturnal and benthic lifestyles.</title>
        <authorList>
            <person name="Zhang Y."/>
            <person name="Wang D."/>
            <person name="Peng Z."/>
        </authorList>
    </citation>
    <scope>NUCLEOTIDE SEQUENCE</scope>
    <source>
        <strain evidence="7">SWU-2019-XX</strain>
        <tissue evidence="7">Muscle</tissue>
    </source>
</reference>
<dbReference type="PANTHER" id="PTHR16146">
    <property type="entry name" value="INTELECTIN"/>
    <property type="match status" value="1"/>
</dbReference>
<proteinExistence type="predicted"/>
<dbReference type="OrthoDB" id="5971203at2759"/>
<comment type="caution">
    <text evidence="7">The sequence shown here is derived from an EMBL/GenBank/DDBJ whole genome shotgun (WGS) entry which is preliminary data.</text>
</comment>
<dbReference type="Pfam" id="PF00147">
    <property type="entry name" value="Fibrinogen_C"/>
    <property type="match status" value="1"/>
</dbReference>
<gene>
    <name evidence="7" type="ORF">HF521_020809</name>
</gene>
<dbReference type="Gene3D" id="3.90.215.10">
    <property type="entry name" value="Gamma Fibrinogen, chain A, domain 1"/>
    <property type="match status" value="1"/>
</dbReference>
<dbReference type="InterPro" id="IPR014716">
    <property type="entry name" value="Fibrinogen_a/b/g_C_1"/>
</dbReference>
<dbReference type="EMBL" id="JABFDY010000007">
    <property type="protein sequence ID" value="KAF7705523.1"/>
    <property type="molecule type" value="Genomic_DNA"/>
</dbReference>
<evidence type="ECO:0000256" key="3">
    <source>
        <dbReference type="ARBA" id="ARBA00022837"/>
    </source>
</evidence>
<dbReference type="GO" id="GO:0005615">
    <property type="term" value="C:extracellular space"/>
    <property type="evidence" value="ECO:0007669"/>
    <property type="project" value="TreeGrafter"/>
</dbReference>
<evidence type="ECO:0000313" key="7">
    <source>
        <dbReference type="EMBL" id="KAF7705523.1"/>
    </source>
</evidence>
<keyword evidence="5" id="KW-0732">Signal</keyword>
<evidence type="ECO:0000313" key="8">
    <source>
        <dbReference type="Proteomes" id="UP000606274"/>
    </source>
</evidence>
<evidence type="ECO:0000259" key="6">
    <source>
        <dbReference type="PROSITE" id="PS51406"/>
    </source>
</evidence>
<dbReference type="PANTHER" id="PTHR16146:SF46">
    <property type="entry name" value="INTELECTIN-1A-RELATED"/>
    <property type="match status" value="1"/>
</dbReference>
<keyword evidence="2" id="KW-0430">Lectin</keyword>
<dbReference type="NCBIfam" id="NF040941">
    <property type="entry name" value="GGGWT_bact"/>
    <property type="match status" value="1"/>
</dbReference>
<evidence type="ECO:0000256" key="4">
    <source>
        <dbReference type="ARBA" id="ARBA00023157"/>
    </source>
</evidence>
<dbReference type="GO" id="GO:0070492">
    <property type="term" value="F:oligosaccharide binding"/>
    <property type="evidence" value="ECO:0007669"/>
    <property type="project" value="TreeGrafter"/>
</dbReference>
<dbReference type="GO" id="GO:0046872">
    <property type="term" value="F:metal ion binding"/>
    <property type="evidence" value="ECO:0007669"/>
    <property type="project" value="UniProtKB-KW"/>
</dbReference>
<evidence type="ECO:0000256" key="2">
    <source>
        <dbReference type="ARBA" id="ARBA00022734"/>
    </source>
</evidence>
<keyword evidence="4" id="KW-1015">Disulfide bond</keyword>
<dbReference type="SUPFAM" id="SSF56496">
    <property type="entry name" value="Fibrinogen C-terminal domain-like"/>
    <property type="match status" value="1"/>
</dbReference>
<organism evidence="7 8">
    <name type="scientific">Silurus meridionalis</name>
    <name type="common">Southern catfish</name>
    <name type="synonym">Silurus soldatovi meridionalis</name>
    <dbReference type="NCBI Taxonomy" id="175797"/>
    <lineage>
        <taxon>Eukaryota</taxon>
        <taxon>Metazoa</taxon>
        <taxon>Chordata</taxon>
        <taxon>Craniata</taxon>
        <taxon>Vertebrata</taxon>
        <taxon>Euteleostomi</taxon>
        <taxon>Actinopterygii</taxon>
        <taxon>Neopterygii</taxon>
        <taxon>Teleostei</taxon>
        <taxon>Ostariophysi</taxon>
        <taxon>Siluriformes</taxon>
        <taxon>Siluridae</taxon>
        <taxon>Silurus</taxon>
    </lineage>
</organism>
<evidence type="ECO:0000256" key="1">
    <source>
        <dbReference type="ARBA" id="ARBA00022723"/>
    </source>
</evidence>
<keyword evidence="3" id="KW-0106">Calcium</keyword>
<dbReference type="InterPro" id="IPR002181">
    <property type="entry name" value="Fibrinogen_a/b/g_C_dom"/>
</dbReference>
<dbReference type="Proteomes" id="UP000606274">
    <property type="component" value="Unassembled WGS sequence"/>
</dbReference>
<dbReference type="InterPro" id="IPR036056">
    <property type="entry name" value="Fibrinogen-like_C"/>
</dbReference>
<protein>
    <recommendedName>
        <fullName evidence="6">Fibrinogen C-terminal domain-containing protein</fullName>
    </recommendedName>
</protein>
<dbReference type="PROSITE" id="PS51406">
    <property type="entry name" value="FIBRINOGEN_C_2"/>
    <property type="match status" value="1"/>
</dbReference>
<keyword evidence="8" id="KW-1185">Reference proteome</keyword>
<keyword evidence="1" id="KW-0479">Metal-binding</keyword>
<accession>A0A8T0BHE8</accession>